<proteinExistence type="predicted"/>
<evidence type="ECO:0000313" key="2">
    <source>
        <dbReference type="EMBL" id="KAF6410803.1"/>
    </source>
</evidence>
<dbReference type="Proteomes" id="UP000593571">
    <property type="component" value="Unassembled WGS sequence"/>
</dbReference>
<gene>
    <name evidence="2" type="ORF">HJG63_009240</name>
</gene>
<organism evidence="2 3">
    <name type="scientific">Rousettus aegyptiacus</name>
    <name type="common">Egyptian fruit bat</name>
    <name type="synonym">Pteropus aegyptiacus</name>
    <dbReference type="NCBI Taxonomy" id="9407"/>
    <lineage>
        <taxon>Eukaryota</taxon>
        <taxon>Metazoa</taxon>
        <taxon>Chordata</taxon>
        <taxon>Craniata</taxon>
        <taxon>Vertebrata</taxon>
        <taxon>Euteleostomi</taxon>
        <taxon>Mammalia</taxon>
        <taxon>Eutheria</taxon>
        <taxon>Laurasiatheria</taxon>
        <taxon>Chiroptera</taxon>
        <taxon>Yinpterochiroptera</taxon>
        <taxon>Pteropodoidea</taxon>
        <taxon>Pteropodidae</taxon>
        <taxon>Rousettinae</taxon>
        <taxon>Rousettus</taxon>
    </lineage>
</organism>
<reference evidence="2 3" key="1">
    <citation type="journal article" date="2020" name="Nature">
        <title>Six reference-quality genomes reveal evolution of bat adaptations.</title>
        <authorList>
            <person name="Jebb D."/>
            <person name="Huang Z."/>
            <person name="Pippel M."/>
            <person name="Hughes G.M."/>
            <person name="Lavrichenko K."/>
            <person name="Devanna P."/>
            <person name="Winkler S."/>
            <person name="Jermiin L.S."/>
            <person name="Skirmuntt E.C."/>
            <person name="Katzourakis A."/>
            <person name="Burkitt-Gray L."/>
            <person name="Ray D.A."/>
            <person name="Sullivan K.A.M."/>
            <person name="Roscito J.G."/>
            <person name="Kirilenko B.M."/>
            <person name="Davalos L.M."/>
            <person name="Corthals A.P."/>
            <person name="Power M.L."/>
            <person name="Jones G."/>
            <person name="Ransome R.D."/>
            <person name="Dechmann D.K.N."/>
            <person name="Locatelli A.G."/>
            <person name="Puechmaille S.J."/>
            <person name="Fedrigo O."/>
            <person name="Jarvis E.D."/>
            <person name="Hiller M."/>
            <person name="Vernes S.C."/>
            <person name="Myers E.W."/>
            <person name="Teeling E.C."/>
        </authorList>
    </citation>
    <scope>NUCLEOTIDE SEQUENCE [LARGE SCALE GENOMIC DNA]</scope>
    <source>
        <strain evidence="2">MRouAeg1</strain>
        <tissue evidence="2">Muscle</tissue>
    </source>
</reference>
<feature type="region of interest" description="Disordered" evidence="1">
    <location>
        <begin position="1"/>
        <end position="46"/>
    </location>
</feature>
<protein>
    <submittedName>
        <fullName evidence="2">Uncharacterized protein</fullName>
    </submittedName>
</protein>
<name>A0A7J8CIS6_ROUAE</name>
<accession>A0A7J8CIS6</accession>
<dbReference type="EMBL" id="JACASE010000014">
    <property type="protein sequence ID" value="KAF6410803.1"/>
    <property type="molecule type" value="Genomic_DNA"/>
</dbReference>
<dbReference type="AlphaFoldDB" id="A0A7J8CIS6"/>
<feature type="compositionally biased region" description="Basic and acidic residues" evidence="1">
    <location>
        <begin position="12"/>
        <end position="21"/>
    </location>
</feature>
<evidence type="ECO:0000256" key="1">
    <source>
        <dbReference type="SAM" id="MobiDB-lite"/>
    </source>
</evidence>
<keyword evidence="3" id="KW-1185">Reference proteome</keyword>
<sequence>MMFHTVCPQGNENKHSSERPLHTCPRGRNPDADAARRRTSGATGSLGHCRWGREMAQPLRKTFLAKQSVILLCNSTTGKYSTVFTQRSQKRTFTQKTCIQMLKATLLITASTRKLLRRPQWVTGRCTVVYSDGGISLSTKNVNELSSCGKTWRNL</sequence>
<evidence type="ECO:0000313" key="3">
    <source>
        <dbReference type="Proteomes" id="UP000593571"/>
    </source>
</evidence>
<comment type="caution">
    <text evidence="2">The sequence shown here is derived from an EMBL/GenBank/DDBJ whole genome shotgun (WGS) entry which is preliminary data.</text>
</comment>